<evidence type="ECO:0000313" key="6">
    <source>
        <dbReference type="Proteomes" id="UP001445335"/>
    </source>
</evidence>
<feature type="compositionally biased region" description="Basic and acidic residues" evidence="2">
    <location>
        <begin position="369"/>
        <end position="381"/>
    </location>
</feature>
<keyword evidence="3" id="KW-1133">Transmembrane helix</keyword>
<dbReference type="InterPro" id="IPR035892">
    <property type="entry name" value="C2_domain_sf"/>
</dbReference>
<feature type="region of interest" description="Disordered" evidence="2">
    <location>
        <begin position="1266"/>
        <end position="1285"/>
    </location>
</feature>
<evidence type="ECO:0000313" key="5">
    <source>
        <dbReference type="EMBL" id="KAK9839455.1"/>
    </source>
</evidence>
<feature type="compositionally biased region" description="Basic and acidic residues" evidence="2">
    <location>
        <begin position="4088"/>
        <end position="4099"/>
    </location>
</feature>
<feature type="compositionally biased region" description="Gly residues" evidence="2">
    <location>
        <begin position="1608"/>
        <end position="1633"/>
    </location>
</feature>
<proteinExistence type="inferred from homology"/>
<feature type="region of interest" description="Disordered" evidence="2">
    <location>
        <begin position="3142"/>
        <end position="3162"/>
    </location>
</feature>
<dbReference type="GO" id="GO:0006623">
    <property type="term" value="P:protein targeting to vacuole"/>
    <property type="evidence" value="ECO:0007669"/>
    <property type="project" value="TreeGrafter"/>
</dbReference>
<feature type="compositionally biased region" description="Low complexity" evidence="2">
    <location>
        <begin position="3152"/>
        <end position="3162"/>
    </location>
</feature>
<keyword evidence="6" id="KW-1185">Reference proteome</keyword>
<feature type="region of interest" description="Disordered" evidence="2">
    <location>
        <begin position="3027"/>
        <end position="3118"/>
    </location>
</feature>
<sequence length="4864" mass="503438">MTSCSAVQVYCQKANTLPSTGSHHAALDMLACIALVCLVALFGSYTAVRAAVVERLLASFLRRALQRSCSAPLPPGELSVERFGRGVRLRNVHLGAALRARLSHAFLDVTEVSAESAELELPGWRRPLRLRLHRARVELQQRVLPEWEDPESLAAADAAQQAAIKADKLAALEALLWPLPAGASSAQAASKGEARAGGLGARVLLWAVGCCVRGVALELDGLACVLSQAGEPGPVADPGRGIPTGDATDMGGRDALALDVRRIALLPRGGGGRTAASGDAGAHSDEALGAAAAAAAPALATGDASGWAQLCDLPWALWSGTPLGRLASAELSVTGVSLALLSYDDEARTDLHEGTPTVGEPPPGPRKGARGDARGSDARGVDEGAGCGATGCGATQVRLEVALRALAPVLSAGAAAVALRMAARAARYASFWRHWRCRPCAPVAATAVAWWRHAVDAATAACREVSRRPPVPLPDLAARRARRLHHQALYARVRGVGLPEFGRGGDPAVPSGGWRLGGGRKPGRASAAAEPGDAAALAAAEAALSLEEAAHFRAGVAAAHSPLLAASRTARGAALAAVDAALGARGPLPAPVQAMLLGGSGPHPTGGVAASLWGCAGVRLTITAACPRVGARLFVGGGWTALTPVAPEQPFEHLEAALHGVRLLLAPDGGVALTVDALAAGGAAGAGAPLAATVLQSPSARCAALLSVIAGLEVLHSTEVVVAALSFAGDLARLRSRRPAQRAGGDSTPPHEAAAAAAAAEAAAQAAGQPRSLRERVLQAFATHNLPVHKQLSLPTLSLELACPGIVGAVRYAHQGNASGGGGGRYELVAALTRIRGQLFGEDFSELLAAGATQRCSLRAHADLFCYQPPDLRSISEADGAPGLDFRMVKPRDSLESPLRRRAAAGGNSLNPGTDPDVAAMAAVWAHPEDLHLYPGSGRRKARRSVTLPREGPASGGGGQGSGFREGDSGGEALPAIPLVPLLKIAGAQAELAQRVTSLPAAPGSLTASAALAAAGAMAWVSPLQVAHLLSIAAMLRADLAPAWRPLARRREGSGRLRRHARAAAGAALRHVALTVEVPVVSALFLAARTRGDVGAPGGPGLQQGGDRAAAGALDDAAAAWRRRLAPVYGAHVVGLLGAATYSGSGGLAAGAVVDGALVRDLQLRQESRHACVLRPLPARAAALAAFAAEHRRRLLRLTHGDASPARRRWARATRTLVLRWRGHQAQHAALQRRLASLGATAAAFSRHFLGSGVIGPQLTASLHLRRASRPADGSPRSGGRAPPADVRIQVGQLLTTLRFASANRLLPLTSQILELLRRSGPVAGAPAGSGSGSRVPDPIPAPAWFPGVNVGVTAVGLDAVLLVEGRELVAFQLVDASLSARLAPSAGGLTGPPASPSGESTVTLQVDALSLLDLQARPAHRAVLLPNARGCSCGLTLEYRLPAARGQAPSLVVQLANARVLLLCRFVADVLHGVAIIQAGLGSSGLELGALSSGAVPSPIPSGQGLKTPRGAAAAAACAPQPLQVLVHLTTVAVLLPFSSQSSELLACEADSDDLAIRATDTLMERAGKRWRQWDRWERRSVRRSEAHARGNGVLFVDPAQDAPGEGDFGPGVLGGPSLAGGAARGGHGGPAGVSAAERKALSAPDVLQVAGAAAPAGGSAGGGQLKEGAPQAAAVAVLANGLAFSRAALAPAASARRCSVLPSAAAKAACEAQVAVADRAEFLDAANYALVALAPRTPGSPTHLHLASGALVADLDAPTVAALSAVVRGNMAEPSLYPGAASLWSKQLRPPLRTAFDPNFKFGPPAGAPATFVMTATAPSLVVTAEAEPATWQAERPHGAPAGRLPFAQARFEVVSMDLVTLGAGGGTHFAVSAGSAGLADLRLAFCQIMARCEVVPASPSPPGGRSIASVPGSSAVEGPPSAAHDGVDGGDLSAGGPALVVSMQRVAARGWLPQGDLPVVQLLRAPCAPPAPEAAHLPPECRAPAPRAHAIRVGVAVLLDGTMAVEAESAHCLLAWPFAADTSLAAALAAIFSPPAPPADGANAGVGFGAAPGSDPAAGAEPPWQPQPWLYLNFLLTNSQLFLPVLDQGGLAEFVDTRFASPAAGGMHGAIADLLLLAHALSMDDSEPTRRLEERGLSVTASALRVAYASGGNGGQDVRLDLRNAAAFVRDPDALVTCLLLPLSASLRLESQVPQSDAVLAMERTTRAAVIIQRHFRLWRRRRARAHAFAAAGHATWDRPRAAEATAVAGDVLRKLRTSPMPAAGGASEGGSLIDALVLERASPRTRGLLQAYQGRHAAEDDAPALAGQPRAASMRVTLRAGGLAARAAFSHVLFWRDAAWLARAVAGGKPAKGASTSEPPAEVQPAAAWQPAALEVTASVRSAALVLCNDKPQTYGAPDVLQFAVSDLAAAFSRDAALADRPPNQVGQLSLRLWAAFLNNSSSRWEAAWEAWPLRVELVDRVSAIYRSDHQRRMWVTSDEHLNMAFNPAALLALGDARALALTLAAPPPPRPPAAAAAQREPDTSVVSSSGRAALAASAPAMAEQLAIRAALTERVPQKYLIQNQTGLRCYYYVDADASTQRRFCLESGDSETLRVQPVRRVLHLSTFSKGGAVAKVANVINLYFEGNWCPLQEVGVSVVGKYRYLMASPAENDRVPIIIDIILVGRTKIITLHSGMWLENCTDRRVTFRLHTPISPLVAPAADAGATPAEARTDATIGPLGPDEGVYLPVTAVLGGRLYVAAEGYEEAVRDVVRLCADVAGLLDQEGPVKCAPLPREEGGLPDQLPLHCSLLVTPAPVNSEFHAFKHFEALGPGELQRAVTPLEAALELHPTLLLTNALPAAMDIVIWQVDPVRRLRADGGGRGAGGWGRQLRGDLRQMRTAFSGTLAAEPDTLAGATSIGSGSADAPQPDPHSGGDADAPQQASAEAGALYSAWYRGEREKILVSLQPGGSQKVYANLACNVLIHATVPALGLSATHWAVVSWCRVQVRREKLSDARHVYRLPKEVELREAPSAVCMLEPRGGTPFLRSPELAGPSRDDSATSDREGASLLPAGGRTSSQVWAAGPGDRPPTAPPSPGTSETGSLDVETGSPPAPKPSPDPKPRHPEQEERMAVARATFAHWRAFAARASAERVRQSAAGNASTEPAAPSPKGAAPPVLLLGLENSNAGPARERAPLTRVTLFAPFWLDNRTGRPLVFQDRAAAPASACLLGGRAPGTFAEVLCPAVSQTEALGRGSDGAWDESDPAHIPLKPVLLNSQDVTRFRLATAARKGYSSAVHIRTVGTKGSVRIRDLPGGSGEGSGSGLGSGSALVWARREREFEFAVEVAAGPPSSIFRHTKVVTVKTRYIMDNQTGGPIEVKQLGTPDLGDPSGGPPELRCAARLAPNERAPLHWDDRSLPREVVMRPVGDAAGEWQWSGSFPLATREEYLGLRVRAADAPERAINIPVSTTVGPSGMVLVTFKSRASVPPYRVENACADVTVAIAQAPLHNMGRAQWNVLPASRRGAAIDYAWDEPSFDHVLLVRARAREAAWVEAEYGLDTLGLKRTLTLPLGALPPRSAAAAAAAGAHVPAELRARVAALLAAQSSRRVYVTVLADGPTRVLRLSDVRARGDADSEQSILDLAARLRQVGAELRAVNVRFGALHGGASGRELDLFGRCLPAAAPAADPEPPQPPRPLATAAEGGGAPRPPDAGHLVSRGMSRRGVQGTQLMRTAAESDSALLLGGDLGVVVVQAEGLAGSARSTHSFARVSVAGQVQLTGVRWASLRPAWAEEGLVFRDVPAAAELVAELWDVGGAPTRTKKLREQRDPQSMLAASRFLGRVEVPLSDTVTLRCDEPRWFPLMRRAAGDAVSGRLQLGFDWDFNARSLLRLKLAALEGVLAQRVEVLCALAPVPAAQALAWVRPQIPPDGRRASLAQPTAAVESLAADAGETGGEAVASAAAAVAAAGGAAASDMLAATQARLEQRQTLLVSVLEARGLAPRKGVVVAFQASQLPNPLVEVGAAGHAPHRVAAEHTLKPVFPDVPPGRFAALAADAVLTVRLLDRKAGSRDAVLGVASFAAACVTSGRGGDPALGSNDPKNSDWARAEDTRGGGGRRVGEYGSADEGPVYVWLPLVVPRAVLGWRARRAGSVVLEEGDGVPELQVRLRLQWVTEERRGRALRCEVALAGAALSVVGALQDELFNATLDRVSVIAERSRAEARLSGSIQRVQLDNQMLDAFRPVVLAPAGAAGAGAGGAVAGAEALVRFSLVEGGPGEIWSFRNATLDVGALDVQADDGFLEAVLQFVVALPLADVWQDAAWREQQRRLLTAQFGPCEVAALGAATNSALAGAAADASAAGGSPIAWVQAREAAELAVLRGQSAQRSWFFIQSARIGAINANVSIALTSSILAARSGQMPAAAAAAAGPPGGGGGSAGAPDGPAGSAGGLFSRLIGASGFQLVNVTNVPLSLKEWSLDTRLLGRKALVASLTRHYFNQCLAEAHKVLGGAGPAIAAVPLTAIWVGGSVVTVATSLATAQLGPLAAAQRVGYVALASLSQVLDSFARLGLAAMTIWPPNQAPGALTDAGALARGSQRPTNAFEAFRRSWEEGAAGVLGAAVGLAMDPTRGWHEGGFPLMLLGCGKGIIGLGFRPACGALQFLAKGCHGAGLVCLGREAISGSTLRRVRAPAALHDDSAEALEEDAAGDPELRAARRRIIAAWQATLPSVLPRLRGEAVVDVVAAAQGRLLVLTEAHVALLRSKAIALRATYTPAWAVRLTEIQTIRSDADRLRLNLDYLHPVDAACLGMWQLPLRRRIRCATRSIQERLQARLGRHLRRATQGAPPQGPPEFDPLAADDLSIVHAPYVSPPLPPQLLS</sequence>
<dbReference type="InterPro" id="IPR000008">
    <property type="entry name" value="C2_dom"/>
</dbReference>
<feature type="compositionally biased region" description="Pro residues" evidence="2">
    <location>
        <begin position="3074"/>
        <end position="3083"/>
    </location>
</feature>
<dbReference type="InterPro" id="IPR026847">
    <property type="entry name" value="VPS13"/>
</dbReference>
<feature type="compositionally biased region" description="Basic and acidic residues" evidence="2">
    <location>
        <begin position="3042"/>
        <end position="3053"/>
    </location>
</feature>
<protein>
    <recommendedName>
        <fullName evidence="4">C2 domain-containing protein</fullName>
    </recommendedName>
</protein>
<dbReference type="PANTHER" id="PTHR16166:SF93">
    <property type="entry name" value="INTERMEMBRANE LIPID TRANSFER PROTEIN VPS13"/>
    <property type="match status" value="1"/>
</dbReference>
<keyword evidence="3" id="KW-0472">Membrane</keyword>
<gene>
    <name evidence="5" type="ORF">WJX81_003369</name>
</gene>
<evidence type="ECO:0000256" key="3">
    <source>
        <dbReference type="SAM" id="Phobius"/>
    </source>
</evidence>
<dbReference type="Pfam" id="PF25036">
    <property type="entry name" value="VPS13_VAB"/>
    <property type="match status" value="1"/>
</dbReference>
<feature type="region of interest" description="Disordered" evidence="2">
    <location>
        <begin position="350"/>
        <end position="381"/>
    </location>
</feature>
<feature type="region of interest" description="Disordered" evidence="2">
    <location>
        <begin position="2899"/>
        <end position="2928"/>
    </location>
</feature>
<feature type="transmembrane region" description="Helical" evidence="3">
    <location>
        <begin position="25"/>
        <end position="45"/>
    </location>
</feature>
<dbReference type="Gene3D" id="2.60.40.150">
    <property type="entry name" value="C2 domain"/>
    <property type="match status" value="1"/>
</dbReference>
<dbReference type="EMBL" id="JALJOU010000016">
    <property type="protein sequence ID" value="KAK9839455.1"/>
    <property type="molecule type" value="Genomic_DNA"/>
</dbReference>
<dbReference type="GO" id="GO:0045053">
    <property type="term" value="P:protein retention in Golgi apparatus"/>
    <property type="evidence" value="ECO:0007669"/>
    <property type="project" value="TreeGrafter"/>
</dbReference>
<name>A0AAW1S0B6_9CHLO</name>
<evidence type="ECO:0000256" key="1">
    <source>
        <dbReference type="ARBA" id="ARBA00006545"/>
    </source>
</evidence>
<feature type="region of interest" description="Disordered" evidence="2">
    <location>
        <begin position="3671"/>
        <end position="3706"/>
    </location>
</feature>
<dbReference type="Pfam" id="PF00168">
    <property type="entry name" value="C2"/>
    <property type="match status" value="2"/>
</dbReference>
<evidence type="ECO:0000259" key="4">
    <source>
        <dbReference type="PROSITE" id="PS50004"/>
    </source>
</evidence>
<feature type="compositionally biased region" description="Gly residues" evidence="2">
    <location>
        <begin position="954"/>
        <end position="964"/>
    </location>
</feature>
<feature type="region of interest" description="Disordered" evidence="2">
    <location>
        <begin position="935"/>
        <end position="970"/>
    </location>
</feature>
<dbReference type="PANTHER" id="PTHR16166">
    <property type="entry name" value="VACUOLAR PROTEIN SORTING-ASSOCIATED PROTEIN VPS13"/>
    <property type="match status" value="1"/>
</dbReference>
<evidence type="ECO:0000256" key="2">
    <source>
        <dbReference type="SAM" id="MobiDB-lite"/>
    </source>
</evidence>
<dbReference type="SUPFAM" id="SSF49562">
    <property type="entry name" value="C2 domain (Calcium/lipid-binding domain, CaLB)"/>
    <property type="match status" value="1"/>
</dbReference>
<feature type="compositionally biased region" description="Basic and acidic residues" evidence="2">
    <location>
        <begin position="3105"/>
        <end position="3118"/>
    </location>
</feature>
<feature type="region of interest" description="Disordered" evidence="2">
    <location>
        <begin position="4076"/>
        <end position="4108"/>
    </location>
</feature>
<dbReference type="PROSITE" id="PS50004">
    <property type="entry name" value="C2"/>
    <property type="match status" value="1"/>
</dbReference>
<reference evidence="5 6" key="1">
    <citation type="journal article" date="2024" name="Nat. Commun.">
        <title>Phylogenomics reveals the evolutionary origins of lichenization in chlorophyte algae.</title>
        <authorList>
            <person name="Puginier C."/>
            <person name="Libourel C."/>
            <person name="Otte J."/>
            <person name="Skaloud P."/>
            <person name="Haon M."/>
            <person name="Grisel S."/>
            <person name="Petersen M."/>
            <person name="Berrin J.G."/>
            <person name="Delaux P.M."/>
            <person name="Dal Grande F."/>
            <person name="Keller J."/>
        </authorList>
    </citation>
    <scope>NUCLEOTIDE SEQUENCE [LARGE SCALE GENOMIC DNA]</scope>
    <source>
        <strain evidence="5 6">SAG 245.80</strain>
    </source>
</reference>
<dbReference type="InterPro" id="IPR009543">
    <property type="entry name" value="VPS13_VAB"/>
</dbReference>
<feature type="region of interest" description="Disordered" evidence="2">
    <location>
        <begin position="895"/>
        <end position="914"/>
    </location>
</feature>
<dbReference type="Proteomes" id="UP001445335">
    <property type="component" value="Unassembled WGS sequence"/>
</dbReference>
<dbReference type="CDD" id="cd00030">
    <property type="entry name" value="C2"/>
    <property type="match status" value="1"/>
</dbReference>
<keyword evidence="3" id="KW-0812">Transmembrane</keyword>
<feature type="region of interest" description="Disordered" evidence="2">
    <location>
        <begin position="1597"/>
        <end position="1638"/>
    </location>
</feature>
<accession>A0AAW1S0B6</accession>
<comment type="similarity">
    <text evidence="1">Belongs to the VPS13 family.</text>
</comment>
<feature type="compositionally biased region" description="Pro residues" evidence="2">
    <location>
        <begin position="3675"/>
        <end position="3684"/>
    </location>
</feature>
<organism evidence="5 6">
    <name type="scientific">Elliptochloris bilobata</name>
    <dbReference type="NCBI Taxonomy" id="381761"/>
    <lineage>
        <taxon>Eukaryota</taxon>
        <taxon>Viridiplantae</taxon>
        <taxon>Chlorophyta</taxon>
        <taxon>core chlorophytes</taxon>
        <taxon>Trebouxiophyceae</taxon>
        <taxon>Trebouxiophyceae incertae sedis</taxon>
        <taxon>Elliptochloris clade</taxon>
        <taxon>Elliptochloris</taxon>
    </lineage>
</organism>
<feature type="domain" description="C2" evidence="4">
    <location>
        <begin position="3714"/>
        <end position="3848"/>
    </location>
</feature>
<feature type="region of interest" description="Disordered" evidence="2">
    <location>
        <begin position="1900"/>
        <end position="1932"/>
    </location>
</feature>
<comment type="caution">
    <text evidence="5">The sequence shown here is derived from an EMBL/GenBank/DDBJ whole genome shotgun (WGS) entry which is preliminary data.</text>
</comment>